<feature type="transmembrane region" description="Helical" evidence="1">
    <location>
        <begin position="204"/>
        <end position="227"/>
    </location>
</feature>
<dbReference type="KEGG" id="msv:Mesil_2674"/>
<keyword evidence="4" id="KW-1185">Reference proteome</keyword>
<feature type="transmembrane region" description="Helical" evidence="1">
    <location>
        <begin position="300"/>
        <end position="321"/>
    </location>
</feature>
<dbReference type="Proteomes" id="UP000001916">
    <property type="component" value="Chromosome"/>
</dbReference>
<protein>
    <recommendedName>
        <fullName evidence="2">Heparan-alpha-glucosaminide N-acetyltransferase catalytic domain-containing protein</fullName>
    </recommendedName>
</protein>
<dbReference type="eggNOG" id="COG4299">
    <property type="taxonomic scope" value="Bacteria"/>
</dbReference>
<feature type="transmembrane region" description="Helical" evidence="1">
    <location>
        <begin position="130"/>
        <end position="149"/>
    </location>
</feature>
<accession>D7BBQ9</accession>
<dbReference type="PANTHER" id="PTHR31061:SF24">
    <property type="entry name" value="LD22376P"/>
    <property type="match status" value="1"/>
</dbReference>
<evidence type="ECO:0000313" key="3">
    <source>
        <dbReference type="EMBL" id="ADH64521.1"/>
    </source>
</evidence>
<dbReference type="STRING" id="526227.Mesil_2674"/>
<feature type="transmembrane region" description="Helical" evidence="1">
    <location>
        <begin position="269"/>
        <end position="288"/>
    </location>
</feature>
<keyword evidence="1" id="KW-0472">Membrane</keyword>
<feature type="transmembrane region" description="Helical" evidence="1">
    <location>
        <begin position="350"/>
        <end position="369"/>
    </location>
</feature>
<gene>
    <name evidence="3" type="ordered locus">Mesil_2674</name>
</gene>
<feature type="transmembrane region" description="Helical" evidence="1">
    <location>
        <begin position="72"/>
        <end position="92"/>
    </location>
</feature>
<dbReference type="Pfam" id="PF07786">
    <property type="entry name" value="HGSNAT_cat"/>
    <property type="match status" value="1"/>
</dbReference>
<evidence type="ECO:0000259" key="2">
    <source>
        <dbReference type="Pfam" id="PF07786"/>
    </source>
</evidence>
<feature type="transmembrane region" description="Helical" evidence="1">
    <location>
        <begin position="33"/>
        <end position="52"/>
    </location>
</feature>
<evidence type="ECO:0000256" key="1">
    <source>
        <dbReference type="SAM" id="Phobius"/>
    </source>
</evidence>
<dbReference type="AlphaFoldDB" id="D7BBQ9"/>
<feature type="transmembrane region" description="Helical" evidence="1">
    <location>
        <begin position="239"/>
        <end position="257"/>
    </location>
</feature>
<dbReference type="InterPro" id="IPR012429">
    <property type="entry name" value="HGSNAT_cat"/>
</dbReference>
<dbReference type="HOGENOM" id="CLU_029171_4_0_0"/>
<keyword evidence="1" id="KW-1133">Transmembrane helix</keyword>
<evidence type="ECO:0000313" key="4">
    <source>
        <dbReference type="Proteomes" id="UP000001916"/>
    </source>
</evidence>
<dbReference type="OrthoDB" id="9788724at2"/>
<sequence length="377" mass="42676">MAVLRDNPPTQDQQTETPFPSRKTAMRLGSLDVFRGLTILLMLLVNNVALDANTPYLLTHAPWKGGVYLADLVFPWFLLAVGVAIPFAAASFRKKNLPSWRYDLKIIQRSIVLFGLGLLIVSSIARRPVFALDVLQLIAMAYLVAAWLYDLPAHRRAMIAGFFLLAYWAAIRYLPVPGVGRAIFEEDQNLILRFNNTFLDAVNLRGLLSVIPTSALVMLGSLIGDLFRLELSPLRRSAWLLVIGLGLTILGMLWNLSLPYSKTFWTPSYILLTAGLGTLLLGIFHYLVDTRGWHGWTFPLTVFGSNALFAYVVPILVKVWLLQRIEVGGVSIQQNILNFWRSLAGSYSGGWLYTLSYIVFWWLVLWVLYRRRIFLRV</sequence>
<keyword evidence="1" id="KW-0812">Transmembrane</keyword>
<feature type="transmembrane region" description="Helical" evidence="1">
    <location>
        <begin position="104"/>
        <end position="124"/>
    </location>
</feature>
<feature type="transmembrane region" description="Helical" evidence="1">
    <location>
        <begin position="161"/>
        <end position="184"/>
    </location>
</feature>
<dbReference type="EMBL" id="CP002042">
    <property type="protein sequence ID" value="ADH64521.1"/>
    <property type="molecule type" value="Genomic_DNA"/>
</dbReference>
<name>D7BBQ9_ALLS1</name>
<reference evidence="3 4" key="1">
    <citation type="journal article" date="2010" name="Stand. Genomic Sci.">
        <title>Complete genome sequence of Meiothermus silvanus type strain (VI-R2).</title>
        <authorList>
            <person name="Sikorski J."/>
            <person name="Tindall B.J."/>
            <person name="Lowry S."/>
            <person name="Lucas S."/>
            <person name="Nolan M."/>
            <person name="Copeland A."/>
            <person name="Glavina Del Rio T."/>
            <person name="Tice H."/>
            <person name="Cheng J.F."/>
            <person name="Han C."/>
            <person name="Pitluck S."/>
            <person name="Liolios K."/>
            <person name="Ivanova N."/>
            <person name="Mavromatis K."/>
            <person name="Mikhailova N."/>
            <person name="Pati A."/>
            <person name="Goodwin L."/>
            <person name="Chen A."/>
            <person name="Palaniappan K."/>
            <person name="Land M."/>
            <person name="Hauser L."/>
            <person name="Chang Y.J."/>
            <person name="Jeffries C.D."/>
            <person name="Rohde M."/>
            <person name="Goker M."/>
            <person name="Woyke T."/>
            <person name="Bristow J."/>
            <person name="Eisen J.A."/>
            <person name="Markowitz V."/>
            <person name="Hugenholtz P."/>
            <person name="Kyrpides N.C."/>
            <person name="Klenk H.P."/>
            <person name="Lapidus A."/>
        </authorList>
    </citation>
    <scope>NUCLEOTIDE SEQUENCE [LARGE SCALE GENOMIC DNA]</scope>
    <source>
        <strain evidence="4">ATCC 700542 / DSM 9946 / VI-R2</strain>
    </source>
</reference>
<organism evidence="3 4">
    <name type="scientific">Allomeiothermus silvanus (strain ATCC 700542 / DSM 9946 / NBRC 106475 / NCIMB 13440 / VI-R2)</name>
    <name type="common">Thermus silvanus</name>
    <dbReference type="NCBI Taxonomy" id="526227"/>
    <lineage>
        <taxon>Bacteria</taxon>
        <taxon>Thermotogati</taxon>
        <taxon>Deinococcota</taxon>
        <taxon>Deinococci</taxon>
        <taxon>Thermales</taxon>
        <taxon>Thermaceae</taxon>
        <taxon>Allomeiothermus</taxon>
    </lineage>
</organism>
<feature type="domain" description="Heparan-alpha-glucosaminide N-acetyltransferase catalytic" evidence="2">
    <location>
        <begin position="27"/>
        <end position="230"/>
    </location>
</feature>
<proteinExistence type="predicted"/>
<dbReference type="PANTHER" id="PTHR31061">
    <property type="entry name" value="LD22376P"/>
    <property type="match status" value="1"/>
</dbReference>